<sequence>MTFAELQRLNADLCLGSIVWLWVLSVKSGSVGLWHVVSRLEFAPARSRTVVLSDCWHPIPEPQQHHEASSMKLRYLVVSMKGGSANNAKNPTPLILRASPTAPMPASRIRCKFPVSTAEKKG</sequence>
<organism evidence="1 2">
    <name type="scientific">Neurospora intermedia</name>
    <dbReference type="NCBI Taxonomy" id="5142"/>
    <lineage>
        <taxon>Eukaryota</taxon>
        <taxon>Fungi</taxon>
        <taxon>Dikarya</taxon>
        <taxon>Ascomycota</taxon>
        <taxon>Pezizomycotina</taxon>
        <taxon>Sordariomycetes</taxon>
        <taxon>Sordariomycetidae</taxon>
        <taxon>Sordariales</taxon>
        <taxon>Sordariaceae</taxon>
        <taxon>Neurospora</taxon>
    </lineage>
</organism>
<reference evidence="1 2" key="1">
    <citation type="submission" date="2023-09" db="EMBL/GenBank/DDBJ databases">
        <title>Multi-omics analysis of a traditional fermented food reveals byproduct-associated fungal strains for waste-to-food upcycling.</title>
        <authorList>
            <consortium name="Lawrence Berkeley National Laboratory"/>
            <person name="Rekdal V.M."/>
            <person name="Villalobos-Escobedo J.M."/>
            <person name="Rodriguez-Valeron N."/>
            <person name="Garcia M.O."/>
            <person name="Vasquez D.P."/>
            <person name="Damayanti I."/>
            <person name="Sorensen P.M."/>
            <person name="Baidoo E.E."/>
            <person name="De Carvalho A.C."/>
            <person name="Riley R."/>
            <person name="Lipzen A."/>
            <person name="He G."/>
            <person name="Yan M."/>
            <person name="Haridas S."/>
            <person name="Daum C."/>
            <person name="Yoshinaga Y."/>
            <person name="Ng V."/>
            <person name="Grigoriev I.V."/>
            <person name="Munk R."/>
            <person name="Nuraida L."/>
            <person name="Wijaya C.H."/>
            <person name="Morales P.-C."/>
            <person name="Keasling J.D."/>
        </authorList>
    </citation>
    <scope>NUCLEOTIDE SEQUENCE [LARGE SCALE GENOMIC DNA]</scope>
    <source>
        <strain evidence="1 2">FGSC 2613</strain>
    </source>
</reference>
<comment type="caution">
    <text evidence="1">The sequence shown here is derived from an EMBL/GenBank/DDBJ whole genome shotgun (WGS) entry which is preliminary data.</text>
</comment>
<dbReference type="Proteomes" id="UP001451303">
    <property type="component" value="Unassembled WGS sequence"/>
</dbReference>
<evidence type="ECO:0000313" key="2">
    <source>
        <dbReference type="Proteomes" id="UP001451303"/>
    </source>
</evidence>
<keyword evidence="2" id="KW-1185">Reference proteome</keyword>
<gene>
    <name evidence="1" type="ORF">QR685DRAFT_567722</name>
</gene>
<evidence type="ECO:0000313" key="1">
    <source>
        <dbReference type="EMBL" id="KAL0474830.1"/>
    </source>
</evidence>
<proteinExistence type="predicted"/>
<protein>
    <recommendedName>
        <fullName evidence="3">Questionable protein</fullName>
    </recommendedName>
</protein>
<accession>A0ABR3DQ86</accession>
<name>A0ABR3DQ86_NEUIN</name>
<evidence type="ECO:0008006" key="3">
    <source>
        <dbReference type="Google" id="ProtNLM"/>
    </source>
</evidence>
<dbReference type="EMBL" id="JAVLET010000001">
    <property type="protein sequence ID" value="KAL0474830.1"/>
    <property type="molecule type" value="Genomic_DNA"/>
</dbReference>